<evidence type="ECO:0000256" key="9">
    <source>
        <dbReference type="HAMAP-Rule" id="MF_00639"/>
    </source>
</evidence>
<comment type="catalytic activity">
    <reaction evidence="9 10">
        <text>UDP-N-acetyl-alpha-D-muramoyl-L-alanine + D-glutamate + ATP = UDP-N-acetyl-alpha-D-muramoyl-L-alanyl-D-glutamate + ADP + phosphate + H(+)</text>
        <dbReference type="Rhea" id="RHEA:16429"/>
        <dbReference type="ChEBI" id="CHEBI:15378"/>
        <dbReference type="ChEBI" id="CHEBI:29986"/>
        <dbReference type="ChEBI" id="CHEBI:30616"/>
        <dbReference type="ChEBI" id="CHEBI:43474"/>
        <dbReference type="ChEBI" id="CHEBI:83898"/>
        <dbReference type="ChEBI" id="CHEBI:83900"/>
        <dbReference type="ChEBI" id="CHEBI:456216"/>
        <dbReference type="EC" id="6.3.2.9"/>
    </reaction>
</comment>
<keyword evidence="14" id="KW-1185">Reference proteome</keyword>
<dbReference type="Pfam" id="PF02875">
    <property type="entry name" value="Mur_ligase_C"/>
    <property type="match status" value="1"/>
</dbReference>
<keyword evidence="8 9" id="KW-0131">Cell cycle</keyword>
<keyword evidence="5 9" id="KW-0132">Cell division</keyword>
<evidence type="ECO:0000256" key="7">
    <source>
        <dbReference type="ARBA" id="ARBA00022840"/>
    </source>
</evidence>
<comment type="similarity">
    <text evidence="9">Belongs to the MurCDEF family.</text>
</comment>
<keyword evidence="9 10" id="KW-0961">Cell wall biogenesis/degradation</keyword>
<comment type="function">
    <text evidence="9 10">Cell wall formation. Catalyzes the addition of glutamate to the nucleotide precursor UDP-N-acetylmuramoyl-L-alanine (UMA).</text>
</comment>
<dbReference type="GO" id="GO:0051301">
    <property type="term" value="P:cell division"/>
    <property type="evidence" value="ECO:0007669"/>
    <property type="project" value="UniProtKB-KW"/>
</dbReference>
<accession>A0A918Q2F5</accession>
<proteinExistence type="inferred from homology"/>
<keyword evidence="3 9" id="KW-0963">Cytoplasm</keyword>
<evidence type="ECO:0000256" key="4">
    <source>
        <dbReference type="ARBA" id="ARBA00022598"/>
    </source>
</evidence>
<comment type="caution">
    <text evidence="13">The sequence shown here is derived from an EMBL/GenBank/DDBJ whole genome shotgun (WGS) entry which is preliminary data.</text>
</comment>
<dbReference type="GO" id="GO:0009252">
    <property type="term" value="P:peptidoglycan biosynthetic process"/>
    <property type="evidence" value="ECO:0007669"/>
    <property type="project" value="UniProtKB-UniRule"/>
</dbReference>
<dbReference type="GO" id="GO:0004326">
    <property type="term" value="F:tetrahydrofolylpolyglutamate synthase activity"/>
    <property type="evidence" value="ECO:0007669"/>
    <property type="project" value="InterPro"/>
</dbReference>
<dbReference type="Gene3D" id="3.90.190.20">
    <property type="entry name" value="Mur ligase, C-terminal domain"/>
    <property type="match status" value="1"/>
</dbReference>
<dbReference type="Proteomes" id="UP000622166">
    <property type="component" value="Unassembled WGS sequence"/>
</dbReference>
<sequence>MTSWQDMHITVAGLGVSGVSAARALAGLGARITVVDGGDSEALRERAVSLEETEGIAVRLGDADTLPEGTGLVVTSPGWKPTSPLFAAAAEAGVDVVGDVEIAWRLRGPDAAPWLAVTGTNGKTTTTQMLASILRAAGLRTAAVGNIGTPIVDVVLSEEPYDVLAVELSSYQLHWAPSLRAHSAAVLNLAPDHLDWHGSMEAYAADKGRIYEGNRIACVYNVADKATEDLVREADVEEGCRAVGFTLGTPGPSQLGVVDGILVDRAFVENRQKNAQELAEVGDVNPPAPHNIANALAAAALARAFGVPATAVRDGLRAFTPDAHRIAHVADVDGVAYIDDSKATNTHAAEASLAAYESIVWIAGGLAKGATFDELVTKSAKRLKGVVLIGADRGLIRDALARHAPEVPVVDLDRTDTGAMPAAVREAQRLAAAGDTVLLAPACASMDMFANYNQRGDAFADAVRGLAAAGA</sequence>
<dbReference type="Gene3D" id="3.40.50.720">
    <property type="entry name" value="NAD(P)-binding Rossmann-like Domain"/>
    <property type="match status" value="1"/>
</dbReference>
<dbReference type="PANTHER" id="PTHR43692:SF1">
    <property type="entry name" value="UDP-N-ACETYLMURAMOYLALANINE--D-GLUTAMATE LIGASE"/>
    <property type="match status" value="1"/>
</dbReference>
<dbReference type="GO" id="GO:0005524">
    <property type="term" value="F:ATP binding"/>
    <property type="evidence" value="ECO:0007669"/>
    <property type="project" value="UniProtKB-UniRule"/>
</dbReference>
<dbReference type="InterPro" id="IPR005762">
    <property type="entry name" value="MurD"/>
</dbReference>
<dbReference type="InterPro" id="IPR004101">
    <property type="entry name" value="Mur_ligase_C"/>
</dbReference>
<dbReference type="GO" id="GO:0071555">
    <property type="term" value="P:cell wall organization"/>
    <property type="evidence" value="ECO:0007669"/>
    <property type="project" value="UniProtKB-KW"/>
</dbReference>
<dbReference type="InterPro" id="IPR018109">
    <property type="entry name" value="Folylpolyglutamate_synth_CS"/>
</dbReference>
<comment type="pathway">
    <text evidence="2 9 10">Cell wall biogenesis; peptidoglycan biosynthesis.</text>
</comment>
<dbReference type="SUPFAM" id="SSF51984">
    <property type="entry name" value="MurCD N-terminal domain"/>
    <property type="match status" value="1"/>
</dbReference>
<evidence type="ECO:0000256" key="1">
    <source>
        <dbReference type="ARBA" id="ARBA00004496"/>
    </source>
</evidence>
<dbReference type="GO" id="GO:0008360">
    <property type="term" value="P:regulation of cell shape"/>
    <property type="evidence" value="ECO:0007669"/>
    <property type="project" value="UniProtKB-KW"/>
</dbReference>
<dbReference type="InterPro" id="IPR013221">
    <property type="entry name" value="Mur_ligase_cen"/>
</dbReference>
<evidence type="ECO:0000256" key="10">
    <source>
        <dbReference type="RuleBase" id="RU003664"/>
    </source>
</evidence>
<feature type="domain" description="Mur ligase C-terminal" evidence="11">
    <location>
        <begin position="324"/>
        <end position="443"/>
    </location>
</feature>
<evidence type="ECO:0000313" key="13">
    <source>
        <dbReference type="EMBL" id="GGZ31489.1"/>
    </source>
</evidence>
<evidence type="ECO:0000256" key="6">
    <source>
        <dbReference type="ARBA" id="ARBA00022741"/>
    </source>
</evidence>
<feature type="domain" description="Mur ligase central" evidence="12">
    <location>
        <begin position="117"/>
        <end position="302"/>
    </location>
</feature>
<keyword evidence="9 10" id="KW-0573">Peptidoglycan synthesis</keyword>
<dbReference type="EMBL" id="BMVW01000015">
    <property type="protein sequence ID" value="GGZ31489.1"/>
    <property type="molecule type" value="Genomic_DNA"/>
</dbReference>
<dbReference type="HAMAP" id="MF_00639">
    <property type="entry name" value="MurD"/>
    <property type="match status" value="1"/>
</dbReference>
<evidence type="ECO:0000256" key="3">
    <source>
        <dbReference type="ARBA" id="ARBA00022490"/>
    </source>
</evidence>
<dbReference type="InterPro" id="IPR036565">
    <property type="entry name" value="Mur-like_cat_sf"/>
</dbReference>
<feature type="binding site" evidence="9">
    <location>
        <begin position="119"/>
        <end position="125"/>
    </location>
    <ligand>
        <name>ATP</name>
        <dbReference type="ChEBI" id="CHEBI:30616"/>
    </ligand>
</feature>
<dbReference type="NCBIfam" id="TIGR01087">
    <property type="entry name" value="murD"/>
    <property type="match status" value="1"/>
</dbReference>
<name>A0A918Q2F5_9ACTN</name>
<evidence type="ECO:0000256" key="2">
    <source>
        <dbReference type="ARBA" id="ARBA00004752"/>
    </source>
</evidence>
<dbReference type="Pfam" id="PF21799">
    <property type="entry name" value="MurD-like_N"/>
    <property type="match status" value="1"/>
</dbReference>
<evidence type="ECO:0000259" key="12">
    <source>
        <dbReference type="Pfam" id="PF08245"/>
    </source>
</evidence>
<dbReference type="AlphaFoldDB" id="A0A918Q2F5"/>
<dbReference type="GO" id="GO:0008764">
    <property type="term" value="F:UDP-N-acetylmuramoylalanine-D-glutamate ligase activity"/>
    <property type="evidence" value="ECO:0007669"/>
    <property type="project" value="UniProtKB-UniRule"/>
</dbReference>
<protein>
    <recommendedName>
        <fullName evidence="9 10">UDP-N-acetylmuramoylalanine--D-glutamate ligase</fullName>
        <ecNumber evidence="9 10">6.3.2.9</ecNumber>
    </recommendedName>
    <alternativeName>
        <fullName evidence="9">D-glutamic acid-adding enzyme</fullName>
    </alternativeName>
    <alternativeName>
        <fullName evidence="9">UDP-N-acetylmuramoyl-L-alanyl-D-glutamate synthetase</fullName>
    </alternativeName>
</protein>
<keyword evidence="4 9" id="KW-0436">Ligase</keyword>
<dbReference type="SUPFAM" id="SSF53623">
    <property type="entry name" value="MurD-like peptide ligases, catalytic domain"/>
    <property type="match status" value="1"/>
</dbReference>
<evidence type="ECO:0000256" key="5">
    <source>
        <dbReference type="ARBA" id="ARBA00022618"/>
    </source>
</evidence>
<comment type="subcellular location">
    <subcellularLocation>
        <location evidence="1 9 10">Cytoplasm</location>
    </subcellularLocation>
</comment>
<dbReference type="PROSITE" id="PS01011">
    <property type="entry name" value="FOLYLPOLYGLU_SYNT_1"/>
    <property type="match status" value="1"/>
</dbReference>
<reference evidence="13" key="2">
    <citation type="submission" date="2020-09" db="EMBL/GenBank/DDBJ databases">
        <authorList>
            <person name="Sun Q."/>
            <person name="Ohkuma M."/>
        </authorList>
    </citation>
    <scope>NUCLEOTIDE SEQUENCE</scope>
    <source>
        <strain evidence="13">JCM 4815</strain>
    </source>
</reference>
<dbReference type="PANTHER" id="PTHR43692">
    <property type="entry name" value="UDP-N-ACETYLMURAMOYLALANINE--D-GLUTAMATE LIGASE"/>
    <property type="match status" value="1"/>
</dbReference>
<dbReference type="GO" id="GO:0005737">
    <property type="term" value="C:cytoplasm"/>
    <property type="evidence" value="ECO:0007669"/>
    <property type="project" value="UniProtKB-SubCell"/>
</dbReference>
<gene>
    <name evidence="9 13" type="primary">murD</name>
    <name evidence="13" type="ORF">GCM10010365_60330</name>
</gene>
<dbReference type="InterPro" id="IPR036615">
    <property type="entry name" value="Mur_ligase_C_dom_sf"/>
</dbReference>
<dbReference type="Pfam" id="PF08245">
    <property type="entry name" value="Mur_ligase_M"/>
    <property type="match status" value="1"/>
</dbReference>
<keyword evidence="9 10" id="KW-0133">Cell shape</keyword>
<keyword evidence="6 9" id="KW-0547">Nucleotide-binding</keyword>
<dbReference type="EC" id="6.3.2.9" evidence="9 10"/>
<organism evidence="13 14">
    <name type="scientific">Streptomyces poonensis</name>
    <dbReference type="NCBI Taxonomy" id="68255"/>
    <lineage>
        <taxon>Bacteria</taxon>
        <taxon>Bacillati</taxon>
        <taxon>Actinomycetota</taxon>
        <taxon>Actinomycetes</taxon>
        <taxon>Kitasatosporales</taxon>
        <taxon>Streptomycetaceae</taxon>
        <taxon>Streptomyces</taxon>
    </lineage>
</organism>
<dbReference type="Gene3D" id="3.40.1190.10">
    <property type="entry name" value="Mur-like, catalytic domain"/>
    <property type="match status" value="1"/>
</dbReference>
<keyword evidence="7 9" id="KW-0067">ATP-binding</keyword>
<evidence type="ECO:0000313" key="14">
    <source>
        <dbReference type="Proteomes" id="UP000622166"/>
    </source>
</evidence>
<dbReference type="SUPFAM" id="SSF53244">
    <property type="entry name" value="MurD-like peptide ligases, peptide-binding domain"/>
    <property type="match status" value="1"/>
</dbReference>
<evidence type="ECO:0000259" key="11">
    <source>
        <dbReference type="Pfam" id="PF02875"/>
    </source>
</evidence>
<evidence type="ECO:0000256" key="8">
    <source>
        <dbReference type="ARBA" id="ARBA00023306"/>
    </source>
</evidence>
<reference evidence="13" key="1">
    <citation type="journal article" date="2014" name="Int. J. Syst. Evol. Microbiol.">
        <title>Complete genome sequence of Corynebacterium casei LMG S-19264T (=DSM 44701T), isolated from a smear-ripened cheese.</title>
        <authorList>
            <consortium name="US DOE Joint Genome Institute (JGI-PGF)"/>
            <person name="Walter F."/>
            <person name="Albersmeier A."/>
            <person name="Kalinowski J."/>
            <person name="Ruckert C."/>
        </authorList>
    </citation>
    <scope>NUCLEOTIDE SEQUENCE</scope>
    <source>
        <strain evidence="13">JCM 4815</strain>
    </source>
</reference>